<dbReference type="AlphaFoldDB" id="A0A941GV24"/>
<dbReference type="InterPro" id="IPR007829">
    <property type="entry name" value="TM2"/>
</dbReference>
<dbReference type="PANTHER" id="PTHR21016">
    <property type="entry name" value="BETA-AMYLOID BINDING PROTEIN-RELATED"/>
    <property type="match status" value="1"/>
</dbReference>
<feature type="domain" description="TM2" evidence="6">
    <location>
        <begin position="4"/>
        <end position="51"/>
    </location>
</feature>
<keyword evidence="3 5" id="KW-1133">Transmembrane helix</keyword>
<organism evidence="7 8">
    <name type="scientific">Gomphosphaeria aponina SAG 52.96 = DSM 107014</name>
    <dbReference type="NCBI Taxonomy" id="1521640"/>
    <lineage>
        <taxon>Bacteria</taxon>
        <taxon>Bacillati</taxon>
        <taxon>Cyanobacteriota</taxon>
        <taxon>Cyanophyceae</taxon>
        <taxon>Oscillatoriophycideae</taxon>
        <taxon>Chroococcales</taxon>
        <taxon>Gomphosphaeriaceae</taxon>
        <taxon>Gomphosphaeria</taxon>
    </lineage>
</organism>
<comment type="subcellular location">
    <subcellularLocation>
        <location evidence="1">Membrane</location>
        <topology evidence="1">Multi-pass membrane protein</topology>
    </subcellularLocation>
</comment>
<evidence type="ECO:0000256" key="5">
    <source>
        <dbReference type="SAM" id="Phobius"/>
    </source>
</evidence>
<accession>A0A941GV24</accession>
<evidence type="ECO:0000313" key="8">
    <source>
        <dbReference type="Proteomes" id="UP000767446"/>
    </source>
</evidence>
<keyword evidence="2 5" id="KW-0812">Transmembrane</keyword>
<evidence type="ECO:0000259" key="6">
    <source>
        <dbReference type="Pfam" id="PF05154"/>
    </source>
</evidence>
<dbReference type="EMBL" id="JADQBC010000041">
    <property type="protein sequence ID" value="MBR8827733.1"/>
    <property type="molecule type" value="Genomic_DNA"/>
</dbReference>
<evidence type="ECO:0000256" key="4">
    <source>
        <dbReference type="ARBA" id="ARBA00023136"/>
    </source>
</evidence>
<dbReference type="Proteomes" id="UP000767446">
    <property type="component" value="Unassembled WGS sequence"/>
</dbReference>
<sequence>MNNLNTSYLLWLACFFGFAGLHRFYNKKFFSGFLWLFTYGFFGVGQFIDLFLIPDMVDEHNMKVIHRLGLSQNGVPLSYNSHPTVQYSPPKPIETSFTTPVTISHEQLMIQLAKAASVRGGKLSVTQAVIDTGVSFDRVQSTLNEMVKKGYVDVDNHPNTGVVIYNFLEI</sequence>
<reference evidence="7" key="1">
    <citation type="submission" date="2021-02" db="EMBL/GenBank/DDBJ databases">
        <title>Metagenome analyses of Stigonema ocellatum DSM 106950, Chlorogloea purpurea SAG 13.99 and Gomphosphaeria aponina DSM 107014.</title>
        <authorList>
            <person name="Marter P."/>
            <person name="Huang S."/>
        </authorList>
    </citation>
    <scope>NUCLEOTIDE SEQUENCE</scope>
    <source>
        <strain evidence="7">JP213</strain>
    </source>
</reference>
<gene>
    <name evidence="7" type="ORF">DSM107014_07465</name>
</gene>
<feature type="transmembrane region" description="Helical" evidence="5">
    <location>
        <begin position="32"/>
        <end position="53"/>
    </location>
</feature>
<feature type="transmembrane region" description="Helical" evidence="5">
    <location>
        <begin position="6"/>
        <end position="25"/>
    </location>
</feature>
<evidence type="ECO:0000313" key="7">
    <source>
        <dbReference type="EMBL" id="MBR8827733.1"/>
    </source>
</evidence>
<evidence type="ECO:0000256" key="3">
    <source>
        <dbReference type="ARBA" id="ARBA00022989"/>
    </source>
</evidence>
<name>A0A941GV24_9CHRO</name>
<comment type="caution">
    <text evidence="7">The sequence shown here is derived from an EMBL/GenBank/DDBJ whole genome shotgun (WGS) entry which is preliminary data.</text>
</comment>
<dbReference type="InterPro" id="IPR050932">
    <property type="entry name" value="TM2D1-3-like"/>
</dbReference>
<keyword evidence="4 5" id="KW-0472">Membrane</keyword>
<dbReference type="PANTHER" id="PTHR21016:SF25">
    <property type="entry name" value="TM2 DOMAIN-CONTAINING PROTEIN DDB_G0277895-RELATED"/>
    <property type="match status" value="1"/>
</dbReference>
<evidence type="ECO:0000256" key="2">
    <source>
        <dbReference type="ARBA" id="ARBA00022692"/>
    </source>
</evidence>
<protein>
    <submittedName>
        <fullName evidence="7">TM2 domain-containing protein</fullName>
    </submittedName>
</protein>
<evidence type="ECO:0000256" key="1">
    <source>
        <dbReference type="ARBA" id="ARBA00004141"/>
    </source>
</evidence>
<dbReference type="GO" id="GO:0016020">
    <property type="term" value="C:membrane"/>
    <property type="evidence" value="ECO:0007669"/>
    <property type="project" value="UniProtKB-SubCell"/>
</dbReference>
<dbReference type="Pfam" id="PF05154">
    <property type="entry name" value="TM2"/>
    <property type="match status" value="1"/>
</dbReference>
<proteinExistence type="predicted"/>